<protein>
    <recommendedName>
        <fullName evidence="3">Methionine--tRNA ligase</fullName>
        <ecNumber evidence="2">6.1.1.10</ecNumber>
    </recommendedName>
    <alternativeName>
        <fullName evidence="9">Methionyl-tRNA synthetase</fullName>
    </alternativeName>
</protein>
<reference evidence="12 13" key="1">
    <citation type="submission" date="2017-09" db="EMBL/GenBank/DDBJ databases">
        <title>Depth-based differentiation of microbial function through sediment-hosted aquifers and enrichment of novel symbionts in the deep terrestrial subsurface.</title>
        <authorList>
            <person name="Probst A.J."/>
            <person name="Ladd B."/>
            <person name="Jarett J.K."/>
            <person name="Geller-Mcgrath D.E."/>
            <person name="Sieber C.M."/>
            <person name="Emerson J.B."/>
            <person name="Anantharaman K."/>
            <person name="Thomas B.C."/>
            <person name="Malmstrom R."/>
            <person name="Stieglmeier M."/>
            <person name="Klingl A."/>
            <person name="Woyke T."/>
            <person name="Ryan C.M."/>
            <person name="Banfield J.F."/>
        </authorList>
    </citation>
    <scope>NUCLEOTIDE SEQUENCE [LARGE SCALE GENOMIC DNA]</scope>
    <source>
        <strain evidence="12">CG22_combo_CG10-13_8_21_14_all_39_12</strain>
    </source>
</reference>
<keyword evidence="8 10" id="KW-0030">Aminoacyl-tRNA synthetase</keyword>
<evidence type="ECO:0000313" key="12">
    <source>
        <dbReference type="EMBL" id="PIP56211.1"/>
    </source>
</evidence>
<dbReference type="EC" id="6.1.1.10" evidence="2"/>
<comment type="function">
    <text evidence="1">Is required not only for elongation of protein synthesis but also for the initiation of all mRNA translation through initiator tRNA(fMet) aminoacylation.</text>
</comment>
<gene>
    <name evidence="12" type="ORF">COX05_04295</name>
</gene>
<dbReference type="PANTHER" id="PTHR43326">
    <property type="entry name" value="METHIONYL-TRNA SYNTHETASE"/>
    <property type="match status" value="1"/>
</dbReference>
<evidence type="ECO:0000256" key="1">
    <source>
        <dbReference type="ARBA" id="ARBA00003314"/>
    </source>
</evidence>
<dbReference type="InterPro" id="IPR009080">
    <property type="entry name" value="tRNAsynth_Ia_anticodon-bd"/>
</dbReference>
<dbReference type="PANTHER" id="PTHR43326:SF1">
    <property type="entry name" value="METHIONINE--TRNA LIGASE, MITOCHONDRIAL"/>
    <property type="match status" value="1"/>
</dbReference>
<dbReference type="InterPro" id="IPR014758">
    <property type="entry name" value="Met-tRNA_synth"/>
</dbReference>
<evidence type="ECO:0000256" key="4">
    <source>
        <dbReference type="ARBA" id="ARBA00022598"/>
    </source>
</evidence>
<dbReference type="Gene3D" id="1.10.730.10">
    <property type="entry name" value="Isoleucyl-tRNA Synthetase, Domain 1"/>
    <property type="match status" value="1"/>
</dbReference>
<dbReference type="AlphaFoldDB" id="A0A2H0BEZ8"/>
<dbReference type="Gene3D" id="2.170.220.10">
    <property type="match status" value="1"/>
</dbReference>
<keyword evidence="4 10" id="KW-0436">Ligase</keyword>
<accession>A0A2H0BEZ8</accession>
<dbReference type="PRINTS" id="PR01041">
    <property type="entry name" value="TRNASYNTHMET"/>
</dbReference>
<dbReference type="FunFam" id="2.170.220.10:FF:000002">
    <property type="entry name" value="Methionine--tRNA ligase"/>
    <property type="match status" value="1"/>
</dbReference>
<dbReference type="InterPro" id="IPR033911">
    <property type="entry name" value="MetRS_core"/>
</dbReference>
<dbReference type="SUPFAM" id="SSF52374">
    <property type="entry name" value="Nucleotidylyl transferase"/>
    <property type="match status" value="1"/>
</dbReference>
<dbReference type="EMBL" id="PCSU01000074">
    <property type="protein sequence ID" value="PIP56211.1"/>
    <property type="molecule type" value="Genomic_DNA"/>
</dbReference>
<dbReference type="GO" id="GO:0006431">
    <property type="term" value="P:methionyl-tRNA aminoacylation"/>
    <property type="evidence" value="ECO:0007669"/>
    <property type="project" value="InterPro"/>
</dbReference>
<dbReference type="SUPFAM" id="SSF47323">
    <property type="entry name" value="Anticodon-binding domain of a subclass of class I aminoacyl-tRNA synthetases"/>
    <property type="match status" value="1"/>
</dbReference>
<comment type="similarity">
    <text evidence="10">Belongs to the class-I aminoacyl-tRNA synthetase family.</text>
</comment>
<keyword evidence="7 10" id="KW-0648">Protein biosynthesis</keyword>
<evidence type="ECO:0000256" key="5">
    <source>
        <dbReference type="ARBA" id="ARBA00022741"/>
    </source>
</evidence>
<evidence type="ECO:0000313" key="13">
    <source>
        <dbReference type="Proteomes" id="UP000228495"/>
    </source>
</evidence>
<organism evidence="12 13">
    <name type="scientific">candidate division WWE3 bacterium CG22_combo_CG10-13_8_21_14_all_39_12</name>
    <dbReference type="NCBI Taxonomy" id="1975094"/>
    <lineage>
        <taxon>Bacteria</taxon>
        <taxon>Katanobacteria</taxon>
    </lineage>
</organism>
<dbReference type="Pfam" id="PF09334">
    <property type="entry name" value="tRNA-synt_1g"/>
    <property type="match status" value="2"/>
</dbReference>
<dbReference type="InterPro" id="IPR023457">
    <property type="entry name" value="Met-tRNA_synth_2"/>
</dbReference>
<evidence type="ECO:0000256" key="7">
    <source>
        <dbReference type="ARBA" id="ARBA00022917"/>
    </source>
</evidence>
<evidence type="ECO:0000256" key="10">
    <source>
        <dbReference type="RuleBase" id="RU363039"/>
    </source>
</evidence>
<dbReference type="NCBIfam" id="TIGR00398">
    <property type="entry name" value="metG"/>
    <property type="match status" value="1"/>
</dbReference>
<keyword evidence="6 10" id="KW-0067">ATP-binding</keyword>
<feature type="domain" description="Methionyl/Leucyl tRNA synthetase" evidence="11">
    <location>
        <begin position="157"/>
        <end position="355"/>
    </location>
</feature>
<evidence type="ECO:0000256" key="8">
    <source>
        <dbReference type="ARBA" id="ARBA00023146"/>
    </source>
</evidence>
<name>A0A2H0BEZ8_UNCKA</name>
<dbReference type="GO" id="GO:0004825">
    <property type="term" value="F:methionine-tRNA ligase activity"/>
    <property type="evidence" value="ECO:0007669"/>
    <property type="project" value="UniProtKB-EC"/>
</dbReference>
<dbReference type="Proteomes" id="UP000228495">
    <property type="component" value="Unassembled WGS sequence"/>
</dbReference>
<proteinExistence type="inferred from homology"/>
<evidence type="ECO:0000256" key="2">
    <source>
        <dbReference type="ARBA" id="ARBA00012838"/>
    </source>
</evidence>
<dbReference type="CDD" id="cd00814">
    <property type="entry name" value="MetRS_core"/>
    <property type="match status" value="1"/>
</dbReference>
<dbReference type="Gene3D" id="3.40.50.620">
    <property type="entry name" value="HUPs"/>
    <property type="match status" value="1"/>
</dbReference>
<evidence type="ECO:0000256" key="3">
    <source>
        <dbReference type="ARBA" id="ARBA00018753"/>
    </source>
</evidence>
<sequence>MSQKILITTAIDYVNDVIHIGHAYQKIVADSFARYYRLFPENEVFFLTGTDEHGSKSEEAAAKLGVEPKAFVDEVSAKDRAQLDALNISYDRFIRTTDADHREVVIDFYKRSLANEDIYKGSYTGLYCVGCEEFLKEKDLVNGKCPNHPTKEISTLTEENYFFKWSAFSGFLKEYIESHPDFVKHEARKNEMLSFIEQGIEDIPISRTTVHFGIPVPNDPDHVLYVWFDALINYITGAPEYFADDNATIIHFLGKDNVRWHALLWPAMLRSAGFRMPTTVYGHDFFTLNGQKISKSLGNVILPTELVEKYGVDAVRYYFLRYGPLRNDVDVTIEELERVYNSDLANGLGNLVSRVAKMAEKEGMSVNHKTLVISELEDFKIFDQYFSDFRIDLAIEFIWNKVHELDRYVDHHKVWEQKGEEKEKSLQFLSRGLLEIAVYVSPLLPDTAQKITDQFTGDTVVSGNSLFPRL</sequence>
<evidence type="ECO:0000259" key="11">
    <source>
        <dbReference type="Pfam" id="PF09334"/>
    </source>
</evidence>
<dbReference type="GO" id="GO:0005524">
    <property type="term" value="F:ATP binding"/>
    <property type="evidence" value="ECO:0007669"/>
    <property type="project" value="UniProtKB-KW"/>
</dbReference>
<evidence type="ECO:0000256" key="6">
    <source>
        <dbReference type="ARBA" id="ARBA00022840"/>
    </source>
</evidence>
<comment type="caution">
    <text evidence="12">The sequence shown here is derived from an EMBL/GenBank/DDBJ whole genome shotgun (WGS) entry which is preliminary data.</text>
</comment>
<evidence type="ECO:0000256" key="9">
    <source>
        <dbReference type="ARBA" id="ARBA00030904"/>
    </source>
</evidence>
<feature type="domain" description="Methionyl/Leucyl tRNA synthetase" evidence="11">
    <location>
        <begin position="5"/>
        <end position="148"/>
    </location>
</feature>
<dbReference type="InterPro" id="IPR014729">
    <property type="entry name" value="Rossmann-like_a/b/a_fold"/>
</dbReference>
<dbReference type="InterPro" id="IPR015413">
    <property type="entry name" value="Methionyl/Leucyl_tRNA_Synth"/>
</dbReference>
<keyword evidence="5 10" id="KW-0547">Nucleotide-binding</keyword>